<dbReference type="InterPro" id="IPR035901">
    <property type="entry name" value="GIY-YIG_endonuc_sf"/>
</dbReference>
<dbReference type="KEGG" id="drc:G0Q07_18795"/>
<gene>
    <name evidence="3" type="ORF">G0Q07_18795</name>
</gene>
<dbReference type="PANTHER" id="PTHR34477">
    <property type="entry name" value="UPF0213 PROTEIN YHBQ"/>
    <property type="match status" value="1"/>
</dbReference>
<protein>
    <submittedName>
        <fullName evidence="3">GIY-YIG nuclease family protein</fullName>
    </submittedName>
</protein>
<evidence type="ECO:0000313" key="4">
    <source>
        <dbReference type="Proteomes" id="UP000474630"/>
    </source>
</evidence>
<dbReference type="RefSeq" id="WP_163348600.1">
    <property type="nucleotide sequence ID" value="NZ_CP048409.1"/>
</dbReference>
<dbReference type="PANTHER" id="PTHR34477:SF1">
    <property type="entry name" value="UPF0213 PROTEIN YHBQ"/>
    <property type="match status" value="1"/>
</dbReference>
<reference evidence="3 4" key="1">
    <citation type="submission" date="2020-02" db="EMBL/GenBank/DDBJ databases">
        <title>Genome sequencing for Draconibacterium sp. strain M1.</title>
        <authorList>
            <person name="Park S.-J."/>
        </authorList>
    </citation>
    <scope>NUCLEOTIDE SEQUENCE [LARGE SCALE GENOMIC DNA]</scope>
    <source>
        <strain evidence="3 4">M1</strain>
    </source>
</reference>
<sequence length="97" mass="11174">MDYIVYILYSPGTDVYYKGQTSDISERLKRHNSGREKATKHGIPWKLVWTTYKATRGEALKLERKLKNLSRERTAQFIQKYKVGVASPDDSRGMSGC</sequence>
<dbReference type="EMBL" id="CP048409">
    <property type="protein sequence ID" value="QIA09630.1"/>
    <property type="molecule type" value="Genomic_DNA"/>
</dbReference>
<comment type="similarity">
    <text evidence="1">Belongs to the UPF0213 family.</text>
</comment>
<dbReference type="CDD" id="cd10449">
    <property type="entry name" value="GIY-YIG_SLX1_like"/>
    <property type="match status" value="1"/>
</dbReference>
<dbReference type="Pfam" id="PF01541">
    <property type="entry name" value="GIY-YIG"/>
    <property type="match status" value="1"/>
</dbReference>
<dbReference type="Gene3D" id="3.40.1440.10">
    <property type="entry name" value="GIY-YIG endonuclease"/>
    <property type="match status" value="1"/>
</dbReference>
<evidence type="ECO:0000256" key="1">
    <source>
        <dbReference type="ARBA" id="ARBA00007435"/>
    </source>
</evidence>
<feature type="domain" description="GIY-YIG" evidence="2">
    <location>
        <begin position="1"/>
        <end position="76"/>
    </location>
</feature>
<evidence type="ECO:0000259" key="2">
    <source>
        <dbReference type="PROSITE" id="PS50164"/>
    </source>
</evidence>
<dbReference type="PROSITE" id="PS50164">
    <property type="entry name" value="GIY_YIG"/>
    <property type="match status" value="1"/>
</dbReference>
<dbReference type="SUPFAM" id="SSF82771">
    <property type="entry name" value="GIY-YIG endonuclease"/>
    <property type="match status" value="1"/>
</dbReference>
<keyword evidence="4" id="KW-1185">Reference proteome</keyword>
<accession>A0A6C0RGT3</accession>
<organism evidence="3 4">
    <name type="scientific">Draconibacterium halophilum</name>
    <dbReference type="NCBI Taxonomy" id="2706887"/>
    <lineage>
        <taxon>Bacteria</taxon>
        <taxon>Pseudomonadati</taxon>
        <taxon>Bacteroidota</taxon>
        <taxon>Bacteroidia</taxon>
        <taxon>Marinilabiliales</taxon>
        <taxon>Prolixibacteraceae</taxon>
        <taxon>Draconibacterium</taxon>
    </lineage>
</organism>
<dbReference type="AlphaFoldDB" id="A0A6C0RGT3"/>
<dbReference type="InterPro" id="IPR050190">
    <property type="entry name" value="UPF0213_domain"/>
</dbReference>
<dbReference type="InterPro" id="IPR000305">
    <property type="entry name" value="GIY-YIG_endonuc"/>
</dbReference>
<proteinExistence type="inferred from homology"/>
<dbReference type="Proteomes" id="UP000474630">
    <property type="component" value="Chromosome"/>
</dbReference>
<evidence type="ECO:0000313" key="3">
    <source>
        <dbReference type="EMBL" id="QIA09630.1"/>
    </source>
</evidence>
<name>A0A6C0RGT3_9BACT</name>